<evidence type="ECO:0000256" key="7">
    <source>
        <dbReference type="ARBA" id="ARBA00023264"/>
    </source>
</evidence>
<comment type="subcellular location">
    <subcellularLocation>
        <location evidence="10">Cytoplasm</location>
    </subcellularLocation>
    <text evidence="10">Associated with the membrane possibly through PlsY.</text>
</comment>
<dbReference type="GeneID" id="97325551"/>
<dbReference type="GO" id="GO:0005737">
    <property type="term" value="C:cytoplasm"/>
    <property type="evidence" value="ECO:0007669"/>
    <property type="project" value="UniProtKB-SubCell"/>
</dbReference>
<dbReference type="Proteomes" id="UP001170481">
    <property type="component" value="Unassembled WGS sequence"/>
</dbReference>
<evidence type="ECO:0000313" key="11">
    <source>
        <dbReference type="EMBL" id="MDO6673826.1"/>
    </source>
</evidence>
<dbReference type="PIRSF" id="PIRSF002465">
    <property type="entry name" value="Phsphlp_syn_PlsX"/>
    <property type="match status" value="1"/>
</dbReference>
<dbReference type="GO" id="GO:0006633">
    <property type="term" value="P:fatty acid biosynthetic process"/>
    <property type="evidence" value="ECO:0007669"/>
    <property type="project" value="UniProtKB-UniRule"/>
</dbReference>
<name>A0AAP4U3D9_9GAMM</name>
<comment type="similarity">
    <text evidence="10">Belongs to the PlsX family.</text>
</comment>
<dbReference type="PANTHER" id="PTHR30100">
    <property type="entry name" value="FATTY ACID/PHOSPHOLIPID SYNTHESIS PROTEIN PLSX"/>
    <property type="match status" value="1"/>
</dbReference>
<accession>A0AAP4U3D9</accession>
<sequence>MRIAIDTMGGDFGPRATLRGTASALLRDSQLSAILVGPQHLLDAELDSLPASLSRVRDRLQTLAVDGIVASDARPSRVLRSREPSSMSQALGLVAKGQADACVSAGNTGALMALGMREVGRVKGVERPAICAAVPTRGARACSLLDLGANVDVAPHHLLAFARMGAMRSRLIDAVERPRVGLLNVGVESVKGTAQVQEAHALLAGSESDFDYLGFVEGGDLFSGKVDVVVCDGFVGNVVLKSSEGLAQMLSAQLGATLAASWRTRLMAWLARPALTRLSRELDPVRYNGASLLGLASVVVKSHGGAAAEGFAFAVTRAASEAREQLPSRLAQALEGTYSR</sequence>
<comment type="subunit">
    <text evidence="9 10">Homodimer. Probably interacts with PlsY.</text>
</comment>
<keyword evidence="7 10" id="KW-1208">Phospholipid metabolism</keyword>
<comment type="caution">
    <text evidence="11">The sequence shown here is derived from an EMBL/GenBank/DDBJ whole genome shotgun (WGS) entry which is preliminary data.</text>
</comment>
<comment type="catalytic activity">
    <reaction evidence="1 10">
        <text>a fatty acyl-[ACP] + phosphate = an acyl phosphate + holo-[ACP]</text>
        <dbReference type="Rhea" id="RHEA:42292"/>
        <dbReference type="Rhea" id="RHEA-COMP:9685"/>
        <dbReference type="Rhea" id="RHEA-COMP:14125"/>
        <dbReference type="ChEBI" id="CHEBI:43474"/>
        <dbReference type="ChEBI" id="CHEBI:59918"/>
        <dbReference type="ChEBI" id="CHEBI:64479"/>
        <dbReference type="ChEBI" id="CHEBI:138651"/>
        <dbReference type="EC" id="2.3.1.274"/>
    </reaction>
</comment>
<evidence type="ECO:0000256" key="5">
    <source>
        <dbReference type="ARBA" id="ARBA00023098"/>
    </source>
</evidence>
<keyword evidence="2 10" id="KW-0963">Cytoplasm</keyword>
<dbReference type="GO" id="GO:0008654">
    <property type="term" value="P:phospholipid biosynthetic process"/>
    <property type="evidence" value="ECO:0007669"/>
    <property type="project" value="UniProtKB-KW"/>
</dbReference>
<dbReference type="EC" id="2.3.1.274" evidence="8 10"/>
<dbReference type="InterPro" id="IPR003664">
    <property type="entry name" value="FA_synthesis"/>
</dbReference>
<dbReference type="EMBL" id="JAUORK010000035">
    <property type="protein sequence ID" value="MDO6673826.1"/>
    <property type="molecule type" value="Genomic_DNA"/>
</dbReference>
<evidence type="ECO:0000256" key="6">
    <source>
        <dbReference type="ARBA" id="ARBA00023209"/>
    </source>
</evidence>
<dbReference type="Gene3D" id="3.40.718.10">
    <property type="entry name" value="Isopropylmalate Dehydrogenase"/>
    <property type="match status" value="1"/>
</dbReference>
<protein>
    <recommendedName>
        <fullName evidence="8 10">Phosphate acyltransferase</fullName>
        <ecNumber evidence="8 10">2.3.1.274</ecNumber>
    </recommendedName>
    <alternativeName>
        <fullName evidence="10">Acyl-ACP phosphotransacylase</fullName>
    </alternativeName>
    <alternativeName>
        <fullName evidence="10">Acyl-[acyl-carrier-protein]--phosphate acyltransferase</fullName>
    </alternativeName>
    <alternativeName>
        <fullName evidence="10">Phosphate-acyl-ACP acyltransferase</fullName>
    </alternativeName>
</protein>
<evidence type="ECO:0000313" key="12">
    <source>
        <dbReference type="Proteomes" id="UP001170481"/>
    </source>
</evidence>
<evidence type="ECO:0000256" key="9">
    <source>
        <dbReference type="ARBA" id="ARBA00046608"/>
    </source>
</evidence>
<dbReference type="GO" id="GO:0043811">
    <property type="term" value="F:phosphate:acyl-[acyl carrier protein] acyltransferase activity"/>
    <property type="evidence" value="ECO:0007669"/>
    <property type="project" value="UniProtKB-UniRule"/>
</dbReference>
<evidence type="ECO:0000256" key="8">
    <source>
        <dbReference type="ARBA" id="ARBA00024069"/>
    </source>
</evidence>
<dbReference type="SUPFAM" id="SSF53659">
    <property type="entry name" value="Isocitrate/Isopropylmalate dehydrogenase-like"/>
    <property type="match status" value="1"/>
</dbReference>
<evidence type="ECO:0000256" key="4">
    <source>
        <dbReference type="ARBA" id="ARBA00022679"/>
    </source>
</evidence>
<dbReference type="AlphaFoldDB" id="A0AAP4U3D9"/>
<dbReference type="Pfam" id="PF02504">
    <property type="entry name" value="FA_synthesis"/>
    <property type="match status" value="1"/>
</dbReference>
<keyword evidence="5 10" id="KW-0443">Lipid metabolism</keyword>
<keyword evidence="11" id="KW-0012">Acyltransferase</keyword>
<reference evidence="11" key="1">
    <citation type="submission" date="2023-07" db="EMBL/GenBank/DDBJ databases">
        <title>Genome content predicts the carbon catabolic preferences of heterotrophic bacteria.</title>
        <authorList>
            <person name="Gralka M."/>
        </authorList>
    </citation>
    <scope>NUCLEOTIDE SEQUENCE</scope>
    <source>
        <strain evidence="11">C2R13</strain>
    </source>
</reference>
<dbReference type="RefSeq" id="WP_082388113.1">
    <property type="nucleotide sequence ID" value="NZ_CANLSP010000002.1"/>
</dbReference>
<comment type="function">
    <text evidence="10">Catalyzes the reversible formation of acyl-phosphate (acyl-PO(4)) from acyl-[acyl-carrier-protein] (acyl-ACP). This enzyme utilizes acyl-ACP as fatty acyl donor, but not acyl-CoA.</text>
</comment>
<gene>
    <name evidence="10 11" type="primary">plsX</name>
    <name evidence="11" type="ORF">Q4535_17105</name>
</gene>
<dbReference type="PANTHER" id="PTHR30100:SF1">
    <property type="entry name" value="PHOSPHATE ACYLTRANSFERASE"/>
    <property type="match status" value="1"/>
</dbReference>
<evidence type="ECO:0000256" key="2">
    <source>
        <dbReference type="ARBA" id="ARBA00022490"/>
    </source>
</evidence>
<keyword evidence="3 10" id="KW-0444">Lipid biosynthesis</keyword>
<organism evidence="11 12">
    <name type="scientific">Cobetia amphilecti</name>
    <dbReference type="NCBI Taxonomy" id="1055104"/>
    <lineage>
        <taxon>Bacteria</taxon>
        <taxon>Pseudomonadati</taxon>
        <taxon>Pseudomonadota</taxon>
        <taxon>Gammaproteobacteria</taxon>
        <taxon>Oceanospirillales</taxon>
        <taxon>Halomonadaceae</taxon>
        <taxon>Cobetia</taxon>
    </lineage>
</organism>
<dbReference type="HAMAP" id="MF_00019">
    <property type="entry name" value="PlsX"/>
    <property type="match status" value="1"/>
</dbReference>
<keyword evidence="6 10" id="KW-0594">Phospholipid biosynthesis</keyword>
<comment type="pathway">
    <text evidence="10">Lipid metabolism; phospholipid metabolism.</text>
</comment>
<dbReference type="InterPro" id="IPR012281">
    <property type="entry name" value="Phospholipid_synth_PlsX-like"/>
</dbReference>
<evidence type="ECO:0000256" key="3">
    <source>
        <dbReference type="ARBA" id="ARBA00022516"/>
    </source>
</evidence>
<proteinExistence type="inferred from homology"/>
<evidence type="ECO:0000256" key="10">
    <source>
        <dbReference type="HAMAP-Rule" id="MF_00019"/>
    </source>
</evidence>
<keyword evidence="4 10" id="KW-0808">Transferase</keyword>
<dbReference type="NCBIfam" id="TIGR00182">
    <property type="entry name" value="plsX"/>
    <property type="match status" value="1"/>
</dbReference>
<evidence type="ECO:0000256" key="1">
    <source>
        <dbReference type="ARBA" id="ARBA00001232"/>
    </source>
</evidence>